<proteinExistence type="predicted"/>
<sequence>MNSNKISCKDVMYHICDNLGEDLDSPRCIEIKTHLENCENCQSYFQNIESTIQFYRKYNVDLPEEAHNRLIDFLGLSDCIEETE</sequence>
<dbReference type="EMBL" id="CP003557">
    <property type="protein sequence ID" value="AFN73984.1"/>
    <property type="molecule type" value="Genomic_DNA"/>
</dbReference>
<dbReference type="RefSeq" id="WP_014855420.1">
    <property type="nucleotide sequence ID" value="NC_018178.1"/>
</dbReference>
<evidence type="ECO:0000313" key="3">
    <source>
        <dbReference type="Proteomes" id="UP000009011"/>
    </source>
</evidence>
<keyword evidence="3" id="KW-1185">Reference proteome</keyword>
<protein>
    <recommendedName>
        <fullName evidence="1">Putative zinc-finger domain-containing protein</fullName>
    </recommendedName>
</protein>
<gene>
    <name evidence="2" type="ordered locus">MROS_0742</name>
</gene>
<dbReference type="InterPro" id="IPR027383">
    <property type="entry name" value="Znf_put"/>
</dbReference>
<dbReference type="AlphaFoldDB" id="I6ZPN0"/>
<dbReference type="KEGG" id="mro:MROS_0742"/>
<evidence type="ECO:0000259" key="1">
    <source>
        <dbReference type="Pfam" id="PF13490"/>
    </source>
</evidence>
<dbReference type="OrthoDB" id="662215at2"/>
<dbReference type="Pfam" id="PF13490">
    <property type="entry name" value="zf-HC2"/>
    <property type="match status" value="1"/>
</dbReference>
<organism evidence="2 3">
    <name type="scientific">Melioribacter roseus (strain DSM 23840 / JCM 17771 / VKM B-2668 / P3M-2)</name>
    <dbReference type="NCBI Taxonomy" id="1191523"/>
    <lineage>
        <taxon>Bacteria</taxon>
        <taxon>Pseudomonadati</taxon>
        <taxon>Ignavibacteriota</taxon>
        <taxon>Ignavibacteria</taxon>
        <taxon>Ignavibacteriales</taxon>
        <taxon>Melioribacteraceae</taxon>
        <taxon>Melioribacter</taxon>
    </lineage>
</organism>
<dbReference type="Proteomes" id="UP000009011">
    <property type="component" value="Chromosome"/>
</dbReference>
<reference evidence="2 3" key="1">
    <citation type="journal article" date="2013" name="PLoS ONE">
        <title>Genomic analysis of Melioribacter roseus, facultatively anaerobic organotrophic bacterium representing a novel deep lineage within Bacteriodetes/Chlorobi group.</title>
        <authorList>
            <person name="Kadnikov V.V."/>
            <person name="Mardanov A.V."/>
            <person name="Podosokorskaya O.A."/>
            <person name="Gavrilov S.N."/>
            <person name="Kublanov I.V."/>
            <person name="Beletsky A.V."/>
            <person name="Bonch-Osmolovskaya E.A."/>
            <person name="Ravin N.V."/>
        </authorList>
    </citation>
    <scope>NUCLEOTIDE SEQUENCE [LARGE SCALE GENOMIC DNA]</scope>
    <source>
        <strain evidence="3">JCM 17771 / P3M-2</strain>
    </source>
</reference>
<dbReference type="HOGENOM" id="CLU_2449032_0_0_10"/>
<name>I6ZPN0_MELRP</name>
<dbReference type="STRING" id="1191523.MROS_0742"/>
<evidence type="ECO:0000313" key="2">
    <source>
        <dbReference type="EMBL" id="AFN73984.1"/>
    </source>
</evidence>
<feature type="domain" description="Putative zinc-finger" evidence="1">
    <location>
        <begin position="8"/>
        <end position="42"/>
    </location>
</feature>
<accession>I6ZPN0</accession>